<dbReference type="Gene3D" id="1.10.10.60">
    <property type="entry name" value="Homeodomain-like"/>
    <property type="match status" value="1"/>
</dbReference>
<dbReference type="EMBL" id="MAYW01000163">
    <property type="protein sequence ID" value="ODS30900.1"/>
    <property type="molecule type" value="Genomic_DNA"/>
</dbReference>
<organism evidence="1 2">
    <name type="scientific">Candidatus Scalindua rubra</name>
    <dbReference type="NCBI Taxonomy" id="1872076"/>
    <lineage>
        <taxon>Bacteria</taxon>
        <taxon>Pseudomonadati</taxon>
        <taxon>Planctomycetota</taxon>
        <taxon>Candidatus Brocadiia</taxon>
        <taxon>Candidatus Brocadiales</taxon>
        <taxon>Candidatus Scalinduaceae</taxon>
        <taxon>Candidatus Scalindua</taxon>
    </lineage>
</organism>
<evidence type="ECO:0000313" key="1">
    <source>
        <dbReference type="EMBL" id="ODS30900.1"/>
    </source>
</evidence>
<comment type="caution">
    <text evidence="1">The sequence shown here is derived from an EMBL/GenBank/DDBJ whole genome shotgun (WGS) entry which is preliminary data.</text>
</comment>
<sequence length="152" mass="17538">MGQTLLPIFPSESTQINEVLSFVKREGTLWYFHGCMPVFSHDEKDYRSFNMYTSQLVVVGQCKQVDIVKAFGVSAISVERHVKKFREGGPGIFFQQRSVRKFTVLTQEVLRRAQEMLNEGKSRYKVSEDLCIKPDTLYRAIHSGRLVEIKKS</sequence>
<evidence type="ECO:0000313" key="2">
    <source>
        <dbReference type="Proteomes" id="UP000094056"/>
    </source>
</evidence>
<accession>A0A1E3X5H3</accession>
<name>A0A1E3X5H3_9BACT</name>
<protein>
    <submittedName>
        <fullName evidence="1">Uncharacterized protein</fullName>
    </submittedName>
</protein>
<dbReference type="Proteomes" id="UP000094056">
    <property type="component" value="Unassembled WGS sequence"/>
</dbReference>
<reference evidence="1 2" key="1">
    <citation type="submission" date="2016-07" db="EMBL/GenBank/DDBJ databases">
        <title>Draft genome of Scalindua rubra, obtained from a brine-seawater interface in the Red Sea, sheds light on salt adaptation in anammox bacteria.</title>
        <authorList>
            <person name="Speth D.R."/>
            <person name="Lagkouvardos I."/>
            <person name="Wang Y."/>
            <person name="Qian P.-Y."/>
            <person name="Dutilh B.E."/>
            <person name="Jetten M.S."/>
        </authorList>
    </citation>
    <scope>NUCLEOTIDE SEQUENCE [LARGE SCALE GENOMIC DNA]</scope>
    <source>
        <strain evidence="1">BSI-1</strain>
    </source>
</reference>
<gene>
    <name evidence="1" type="ORF">SCARUB_03981</name>
</gene>
<proteinExistence type="predicted"/>
<dbReference type="AlphaFoldDB" id="A0A1E3X5H3"/>